<dbReference type="GO" id="GO:0016052">
    <property type="term" value="P:carbohydrate catabolic process"/>
    <property type="evidence" value="ECO:0007669"/>
    <property type="project" value="InterPro"/>
</dbReference>
<comment type="caution">
    <text evidence="3">The sequence shown here is derived from an EMBL/GenBank/DDBJ whole genome shotgun (WGS) entry which is preliminary data.</text>
</comment>
<evidence type="ECO:0000313" key="4">
    <source>
        <dbReference type="Proteomes" id="UP000253208"/>
    </source>
</evidence>
<accession>A0A367G0N7</accession>
<sequence>MSYKNENMKMIELHENGLDIQFRIRENGVVELADFSSQEVKKAVMEPKDDICYPAVEIHRSGTGSLNMHAYKNNINQSSVDFVYENHELKAQAGGKELEIVMISPEKLKAVYHMRLFDGVPAVQTWTEIINEGSEDQGLTYVSSFMYQGISRGGEKPYYKKTDIYVPFNSWCCEAQWQKYDAETLNLNGMVVDGFNHQGYGLNRYCYSGKGTWSTCEYLPMGIAEDRETGETYIFQIESSGQWLAEYGSAQGGNLYLALSGATEQEHGWYKNLKPGESFTTVPAGAAVVKGGLNPAAAALTRYRRKVRRPNTDDEKLNVVFNDYMNCLMGDPTTERELSIIDKAAELGCEYYCLDAGWYDDGFWWDRVGEWKEASGRFPNGLKEVCDHAHSKGLKMGLWLEIEVMGVACELANKLPDDWFVCRHGKRHIDNKRYMLDFRNPEVRKYCRDVVDRLINDYGVEYFKVDYNVTMGYGSDLNSDSCADAIREHYECLHQWYEEIFRDHPELVVENCGSGGQRMDYGMLKILSLQSTSDQTDYLYNANIAANVASAVTPEQGGMWVYPYEDEEEHVIYNVVNGMLLRPYISGMVWKLGENSMNRMKEGISLYKEIREEVRDGVPFFPLGFGNLKSEVLAYGVKAEKNTYLSVWTPGTTEAVIPLENAEQVRRVSVIYPKEEMCGYKIENGNLVVKMPQEKAARLFKIEMK</sequence>
<keyword evidence="1" id="KW-0378">Hydrolase</keyword>
<dbReference type="PRINTS" id="PR00743">
    <property type="entry name" value="GLHYDRLASE36"/>
</dbReference>
<dbReference type="AlphaFoldDB" id="A0A367G0N7"/>
<organism evidence="3 4">
    <name type="scientific">Blautia obeum</name>
    <dbReference type="NCBI Taxonomy" id="40520"/>
    <lineage>
        <taxon>Bacteria</taxon>
        <taxon>Bacillati</taxon>
        <taxon>Bacillota</taxon>
        <taxon>Clostridia</taxon>
        <taxon>Lachnospirales</taxon>
        <taxon>Lachnospiraceae</taxon>
        <taxon>Blautia</taxon>
    </lineage>
</organism>
<dbReference type="PANTHER" id="PTHR43053">
    <property type="entry name" value="GLYCOSIDASE FAMILY 31"/>
    <property type="match status" value="1"/>
</dbReference>
<dbReference type="Pfam" id="PF02065">
    <property type="entry name" value="Melibiase"/>
    <property type="match status" value="1"/>
</dbReference>
<protein>
    <submittedName>
        <fullName evidence="3">Alpha-galactosidase</fullName>
    </submittedName>
</protein>
<gene>
    <name evidence="3" type="ORF">C4886_07575</name>
</gene>
<dbReference type="Gene3D" id="2.70.98.60">
    <property type="entry name" value="alpha-galactosidase from lactobacil brevis"/>
    <property type="match status" value="1"/>
</dbReference>
<dbReference type="Gene3D" id="3.20.20.70">
    <property type="entry name" value="Aldolase class I"/>
    <property type="match status" value="1"/>
</dbReference>
<evidence type="ECO:0000313" key="3">
    <source>
        <dbReference type="EMBL" id="RCH44170.1"/>
    </source>
</evidence>
<dbReference type="RefSeq" id="WP_114002038.1">
    <property type="nucleotide sequence ID" value="NZ_PSQG01000009.1"/>
</dbReference>
<keyword evidence="2" id="KW-0326">Glycosidase</keyword>
<dbReference type="SUPFAM" id="SSF51445">
    <property type="entry name" value="(Trans)glycosidases"/>
    <property type="match status" value="1"/>
</dbReference>
<evidence type="ECO:0000256" key="2">
    <source>
        <dbReference type="ARBA" id="ARBA00023295"/>
    </source>
</evidence>
<dbReference type="PANTHER" id="PTHR43053:SF3">
    <property type="entry name" value="ALPHA-GALACTOSIDASE C-RELATED"/>
    <property type="match status" value="1"/>
</dbReference>
<proteinExistence type="predicted"/>
<reference evidence="3 4" key="1">
    <citation type="submission" date="2018-02" db="EMBL/GenBank/DDBJ databases">
        <title>Complete genome sequencing of Faecalibacterium prausnitzii strains isolated from the human gut.</title>
        <authorList>
            <person name="Fitzgerald B.C."/>
            <person name="Shkoporov A.N."/>
            <person name="Ross P.R."/>
            <person name="Hill C."/>
        </authorList>
    </citation>
    <scope>NUCLEOTIDE SEQUENCE [LARGE SCALE GENOMIC DNA]</scope>
    <source>
        <strain evidence="3 4">APC942/31-1</strain>
    </source>
</reference>
<dbReference type="EMBL" id="PSQG01000009">
    <property type="protein sequence ID" value="RCH44170.1"/>
    <property type="molecule type" value="Genomic_DNA"/>
</dbReference>
<dbReference type="InterPro" id="IPR038417">
    <property type="entry name" value="Alpga-gal_N_sf"/>
</dbReference>
<dbReference type="Proteomes" id="UP000253208">
    <property type="component" value="Unassembled WGS sequence"/>
</dbReference>
<dbReference type="InterPro" id="IPR050985">
    <property type="entry name" value="Alpha-glycosidase_related"/>
</dbReference>
<dbReference type="InterPro" id="IPR013785">
    <property type="entry name" value="Aldolase_TIM"/>
</dbReference>
<dbReference type="InterPro" id="IPR002252">
    <property type="entry name" value="Glyco_hydro_36"/>
</dbReference>
<dbReference type="GO" id="GO:0004557">
    <property type="term" value="F:alpha-galactosidase activity"/>
    <property type="evidence" value="ECO:0007669"/>
    <property type="project" value="InterPro"/>
</dbReference>
<dbReference type="InterPro" id="IPR017853">
    <property type="entry name" value="GH"/>
</dbReference>
<evidence type="ECO:0000256" key="1">
    <source>
        <dbReference type="ARBA" id="ARBA00022801"/>
    </source>
</evidence>
<name>A0A367G0N7_9FIRM</name>
<dbReference type="CDD" id="cd14791">
    <property type="entry name" value="GH36"/>
    <property type="match status" value="1"/>
</dbReference>